<feature type="compositionally biased region" description="Polar residues" evidence="1">
    <location>
        <begin position="60"/>
        <end position="73"/>
    </location>
</feature>
<accession>A0A9P5JWZ5</accession>
<dbReference type="OrthoDB" id="10524674at2759"/>
<reference evidence="2" key="1">
    <citation type="submission" date="2019-10" db="EMBL/GenBank/DDBJ databases">
        <authorList>
            <consortium name="DOE Joint Genome Institute"/>
            <person name="Kuo A."/>
            <person name="Miyauchi S."/>
            <person name="Kiss E."/>
            <person name="Drula E."/>
            <person name="Kohler A."/>
            <person name="Sanchez-Garcia M."/>
            <person name="Andreopoulos B."/>
            <person name="Barry K.W."/>
            <person name="Bonito G."/>
            <person name="Buee M."/>
            <person name="Carver A."/>
            <person name="Chen C."/>
            <person name="Cichocki N."/>
            <person name="Clum A."/>
            <person name="Culley D."/>
            <person name="Crous P.W."/>
            <person name="Fauchery L."/>
            <person name="Girlanda M."/>
            <person name="Hayes R."/>
            <person name="Keri Z."/>
            <person name="LaButti K."/>
            <person name="Lipzen A."/>
            <person name="Lombard V."/>
            <person name="Magnuson J."/>
            <person name="Maillard F."/>
            <person name="Morin E."/>
            <person name="Murat C."/>
            <person name="Nolan M."/>
            <person name="Ohm R."/>
            <person name="Pangilinan J."/>
            <person name="Pereira M."/>
            <person name="Perotto S."/>
            <person name="Peter M."/>
            <person name="Riley R."/>
            <person name="Sitrit Y."/>
            <person name="Stielow B."/>
            <person name="Szollosi G."/>
            <person name="Zifcakova L."/>
            <person name="Stursova M."/>
            <person name="Spatafora J.W."/>
            <person name="Tedersoo L."/>
            <person name="Vaario L.-M."/>
            <person name="Yamada A."/>
            <person name="Yan M."/>
            <person name="Wang P."/>
            <person name="Xu J."/>
            <person name="Bruns T."/>
            <person name="Baldrian P."/>
            <person name="Vilgalys R."/>
            <person name="Henrissat B."/>
            <person name="Grigoriev I.V."/>
            <person name="Hibbett D."/>
            <person name="Nagy L.G."/>
            <person name="Martin F.M."/>
        </authorList>
    </citation>
    <scope>NUCLEOTIDE SEQUENCE</scope>
    <source>
        <strain evidence="2">Prilba</strain>
    </source>
</reference>
<dbReference type="Proteomes" id="UP000759537">
    <property type="component" value="Unassembled WGS sequence"/>
</dbReference>
<name>A0A9P5JWZ5_9AGAM</name>
<dbReference type="AlphaFoldDB" id="A0A9P5JWZ5"/>
<evidence type="ECO:0000313" key="3">
    <source>
        <dbReference type="Proteomes" id="UP000759537"/>
    </source>
</evidence>
<organism evidence="2 3">
    <name type="scientific">Russula ochroleuca</name>
    <dbReference type="NCBI Taxonomy" id="152965"/>
    <lineage>
        <taxon>Eukaryota</taxon>
        <taxon>Fungi</taxon>
        <taxon>Dikarya</taxon>
        <taxon>Basidiomycota</taxon>
        <taxon>Agaricomycotina</taxon>
        <taxon>Agaricomycetes</taxon>
        <taxon>Russulales</taxon>
        <taxon>Russulaceae</taxon>
        <taxon>Russula</taxon>
    </lineage>
</organism>
<gene>
    <name evidence="2" type="ORF">DFH94DRAFT_776869</name>
</gene>
<dbReference type="EMBL" id="WHVB01000033">
    <property type="protein sequence ID" value="KAF8468057.1"/>
    <property type="molecule type" value="Genomic_DNA"/>
</dbReference>
<feature type="compositionally biased region" description="Polar residues" evidence="1">
    <location>
        <begin position="200"/>
        <end position="210"/>
    </location>
</feature>
<evidence type="ECO:0000256" key="1">
    <source>
        <dbReference type="SAM" id="MobiDB-lite"/>
    </source>
</evidence>
<reference evidence="2" key="2">
    <citation type="journal article" date="2020" name="Nat. Commun.">
        <title>Large-scale genome sequencing of mycorrhizal fungi provides insights into the early evolution of symbiotic traits.</title>
        <authorList>
            <person name="Miyauchi S."/>
            <person name="Kiss E."/>
            <person name="Kuo A."/>
            <person name="Drula E."/>
            <person name="Kohler A."/>
            <person name="Sanchez-Garcia M."/>
            <person name="Morin E."/>
            <person name="Andreopoulos B."/>
            <person name="Barry K.W."/>
            <person name="Bonito G."/>
            <person name="Buee M."/>
            <person name="Carver A."/>
            <person name="Chen C."/>
            <person name="Cichocki N."/>
            <person name="Clum A."/>
            <person name="Culley D."/>
            <person name="Crous P.W."/>
            <person name="Fauchery L."/>
            <person name="Girlanda M."/>
            <person name="Hayes R.D."/>
            <person name="Keri Z."/>
            <person name="LaButti K."/>
            <person name="Lipzen A."/>
            <person name="Lombard V."/>
            <person name="Magnuson J."/>
            <person name="Maillard F."/>
            <person name="Murat C."/>
            <person name="Nolan M."/>
            <person name="Ohm R.A."/>
            <person name="Pangilinan J."/>
            <person name="Pereira M.F."/>
            <person name="Perotto S."/>
            <person name="Peter M."/>
            <person name="Pfister S."/>
            <person name="Riley R."/>
            <person name="Sitrit Y."/>
            <person name="Stielow J.B."/>
            <person name="Szollosi G."/>
            <person name="Zifcakova L."/>
            <person name="Stursova M."/>
            <person name="Spatafora J.W."/>
            <person name="Tedersoo L."/>
            <person name="Vaario L.M."/>
            <person name="Yamada A."/>
            <person name="Yan M."/>
            <person name="Wang P."/>
            <person name="Xu J."/>
            <person name="Bruns T."/>
            <person name="Baldrian P."/>
            <person name="Vilgalys R."/>
            <person name="Dunand C."/>
            <person name="Henrissat B."/>
            <person name="Grigoriev I.V."/>
            <person name="Hibbett D."/>
            <person name="Nagy L.G."/>
            <person name="Martin F.M."/>
        </authorList>
    </citation>
    <scope>NUCLEOTIDE SEQUENCE</scope>
    <source>
        <strain evidence="2">Prilba</strain>
    </source>
</reference>
<proteinExistence type="predicted"/>
<feature type="region of interest" description="Disordered" evidence="1">
    <location>
        <begin position="16"/>
        <end position="44"/>
    </location>
</feature>
<feature type="region of interest" description="Disordered" evidence="1">
    <location>
        <begin position="196"/>
        <end position="229"/>
    </location>
</feature>
<comment type="caution">
    <text evidence="2">The sequence shown here is derived from an EMBL/GenBank/DDBJ whole genome shotgun (WGS) entry which is preliminary data.</text>
</comment>
<sequence length="229" mass="24923">MLQELLRMIDDVCNHRFSNTEGPSQSNPTEKQGPKTSVNSTLSSGELRAISDRLCFVPESTTVTGRPSTGSRTSEGEIGSGQHSVDNVLDGEMKTYIRPESPQNYESGFHNHPSPHPIVQGIPGVGIIRESVDASPSAIYLPFMGDARPRPSKKRTDSEFSATKQSLVAPVSTGALVTSRRDVPTIHRIPRLVDHMDYSMDSSTSVTKVNQARLPPSRKSETSSPPTRP</sequence>
<feature type="region of interest" description="Disordered" evidence="1">
    <location>
        <begin position="60"/>
        <end position="85"/>
    </location>
</feature>
<protein>
    <submittedName>
        <fullName evidence="2">Uncharacterized protein</fullName>
    </submittedName>
</protein>
<evidence type="ECO:0000313" key="2">
    <source>
        <dbReference type="EMBL" id="KAF8468057.1"/>
    </source>
</evidence>
<keyword evidence="3" id="KW-1185">Reference proteome</keyword>
<feature type="region of interest" description="Disordered" evidence="1">
    <location>
        <begin position="143"/>
        <end position="165"/>
    </location>
</feature>